<proteinExistence type="predicted"/>
<dbReference type="InterPro" id="IPR007890">
    <property type="entry name" value="CHASE2"/>
</dbReference>
<dbReference type="Gene3D" id="3.30.565.10">
    <property type="entry name" value="Histidine kinase-like ATPase, C-terminal domain"/>
    <property type="match status" value="1"/>
</dbReference>
<dbReference type="SMART" id="SM01080">
    <property type="entry name" value="CHASE2"/>
    <property type="match status" value="1"/>
</dbReference>
<evidence type="ECO:0000256" key="3">
    <source>
        <dbReference type="SAM" id="Phobius"/>
    </source>
</evidence>
<feature type="region of interest" description="Disordered" evidence="2">
    <location>
        <begin position="577"/>
        <end position="601"/>
    </location>
</feature>
<feature type="transmembrane region" description="Helical" evidence="3">
    <location>
        <begin position="360"/>
        <end position="382"/>
    </location>
</feature>
<dbReference type="InterPro" id="IPR003594">
    <property type="entry name" value="HATPase_dom"/>
</dbReference>
<keyword evidence="3" id="KW-1133">Transmembrane helix</keyword>
<feature type="transmembrane region" description="Helical" evidence="3">
    <location>
        <begin position="388"/>
        <end position="408"/>
    </location>
</feature>
<dbReference type="EMBL" id="QVFV01000001">
    <property type="protein sequence ID" value="RZM81823.1"/>
    <property type="molecule type" value="Genomic_DNA"/>
</dbReference>
<feature type="coiled-coil region" evidence="1">
    <location>
        <begin position="442"/>
        <end position="473"/>
    </location>
</feature>
<dbReference type="OrthoDB" id="337251at2"/>
<feature type="transmembrane region" description="Helical" evidence="3">
    <location>
        <begin position="337"/>
        <end position="355"/>
    </location>
</feature>
<dbReference type="Pfam" id="PF05226">
    <property type="entry name" value="CHASE2"/>
    <property type="match status" value="1"/>
</dbReference>
<dbReference type="InterPro" id="IPR036890">
    <property type="entry name" value="HATPase_C_sf"/>
</dbReference>
<evidence type="ECO:0000259" key="4">
    <source>
        <dbReference type="SMART" id="SM01080"/>
    </source>
</evidence>
<gene>
    <name evidence="5" type="ORF">DYY88_00650</name>
</gene>
<protein>
    <submittedName>
        <fullName evidence="5">CHASE2 domain-containing protein</fullName>
    </submittedName>
</protein>
<evidence type="ECO:0000256" key="2">
    <source>
        <dbReference type="SAM" id="MobiDB-lite"/>
    </source>
</evidence>
<dbReference type="SUPFAM" id="SSF55874">
    <property type="entry name" value="ATPase domain of HSP90 chaperone/DNA topoisomerase II/histidine kinase"/>
    <property type="match status" value="1"/>
</dbReference>
<keyword evidence="1" id="KW-0175">Coiled coil</keyword>
<dbReference type="Proteomes" id="UP000292459">
    <property type="component" value="Unassembled WGS sequence"/>
</dbReference>
<feature type="domain" description="CHASE2" evidence="4">
    <location>
        <begin position="43"/>
        <end position="350"/>
    </location>
</feature>
<dbReference type="AlphaFoldDB" id="A0A4Q7EF39"/>
<evidence type="ECO:0000256" key="1">
    <source>
        <dbReference type="SAM" id="Coils"/>
    </source>
</evidence>
<feature type="compositionally biased region" description="Basic residues" evidence="2">
    <location>
        <begin position="633"/>
        <end position="643"/>
    </location>
</feature>
<evidence type="ECO:0000313" key="5">
    <source>
        <dbReference type="EMBL" id="RZM81823.1"/>
    </source>
</evidence>
<name>A0A4Q7EF39_9CYAN</name>
<comment type="caution">
    <text evidence="5">The sequence shown here is derived from an EMBL/GenBank/DDBJ whole genome shotgun (WGS) entry which is preliminary data.</text>
</comment>
<evidence type="ECO:0000313" key="6">
    <source>
        <dbReference type="Proteomes" id="UP000292459"/>
    </source>
</evidence>
<feature type="region of interest" description="Disordered" evidence="2">
    <location>
        <begin position="620"/>
        <end position="643"/>
    </location>
</feature>
<organism evidence="5 6">
    <name type="scientific">Leptolyngbya iicbica LK</name>
    <dbReference type="NCBI Taxonomy" id="2294035"/>
    <lineage>
        <taxon>Bacteria</taxon>
        <taxon>Bacillati</taxon>
        <taxon>Cyanobacteriota</taxon>
        <taxon>Cyanophyceae</taxon>
        <taxon>Leptolyngbyales</taxon>
        <taxon>Leptolyngbyaceae</taxon>
        <taxon>Leptolyngbya group</taxon>
        <taxon>Leptolyngbya</taxon>
        <taxon>Leptolyngbya iicbica</taxon>
    </lineage>
</organism>
<sequence>MTHSSPPPVTLWQRLSQASWQRRVVPGLTVIVLMVVLRLLGVFQELEWAALDSFLRWRPAEPTDDRLLIVGITEADIQQVGTYPIPDGVLAALITELQRHDPQVIGLDLFRDLPIQPGSDQLNQLMAESPELFGIEKVLSSAIAPPPALPEARVGFNDFALDDDGFVRRAFLGVFPPPAHPEGPERFRFSFPFVLAEAYLAQDNLYLENGRRHRDNMRFGTAEFWRFRPNDGGYAGADASGVQMLINVRSGPTPFTMVSLSAVLAGEVPPDLISDRVVLIGVTSLGQKDLVNSAAVNTLNPGLVYGVEMHAHITSQILSTVLDDRPQINVWPNPWEYLWIIAWGAIGMLLVGLIARPAWYLLGVGLIGLGLFVSSYVVLWLGGWWLPVMPTLIAFTLNGLVLPGFYLYDQTLRSRIAARQRVIEETYDAIHNGPLQSLALLLKQKEELSPTVQAQLADLNQELRTVYNRLQQESLPAEEQLPLGGGKVIDLRDELHEVLYEVYIATLKRDFPGFATLKFQVVKFEPMQEASLSADDRRALCRLLEEMLCNVGKHAIEAKRLTIACYATETDNIIRVADNGKGQPLPDTAPTPTTGGRGTQQAQALAQRLGGTYEREFTPTGTHCELRWPTQRPRPRWWPRSRS</sequence>
<keyword evidence="6" id="KW-1185">Reference proteome</keyword>
<reference evidence="5 6" key="1">
    <citation type="submission" date="2018-11" db="EMBL/GenBank/DDBJ databases">
        <title>Whole genome sequencing of an environmental sample.</title>
        <authorList>
            <person name="Sarangi A.N."/>
            <person name="Singh D."/>
            <person name="Tripathy S."/>
        </authorList>
    </citation>
    <scope>NUCLEOTIDE SEQUENCE [LARGE SCALE GENOMIC DNA]</scope>
    <source>
        <strain evidence="5 6">Lakshadweep</strain>
    </source>
</reference>
<keyword evidence="3" id="KW-0472">Membrane</keyword>
<keyword evidence="3" id="KW-0812">Transmembrane</keyword>
<accession>A0A4Q7EF39</accession>
<dbReference type="Pfam" id="PF02518">
    <property type="entry name" value="HATPase_c"/>
    <property type="match status" value="1"/>
</dbReference>
<dbReference type="RefSeq" id="WP_130199285.1">
    <property type="nucleotide sequence ID" value="NZ_QVFV01000001.1"/>
</dbReference>
<feature type="compositionally biased region" description="Low complexity" evidence="2">
    <location>
        <begin position="588"/>
        <end position="601"/>
    </location>
</feature>